<dbReference type="Gene3D" id="3.30.1330.10">
    <property type="entry name" value="PurM-like, N-terminal domain"/>
    <property type="match status" value="2"/>
</dbReference>
<evidence type="ECO:0000256" key="7">
    <source>
        <dbReference type="ARBA" id="ARBA00022842"/>
    </source>
</evidence>
<feature type="active site" evidence="8">
    <location>
        <position position="224"/>
    </location>
</feature>
<comment type="similarity">
    <text evidence="8">Belongs to the FGAMS family.</text>
</comment>
<dbReference type="Gene3D" id="1.10.8.750">
    <property type="entry name" value="Phosphoribosylformylglycinamidine synthase, linker domain"/>
    <property type="match status" value="1"/>
</dbReference>
<feature type="binding site" evidence="8">
    <location>
        <position position="309"/>
    </location>
    <ligand>
        <name>Mg(2+)</name>
        <dbReference type="ChEBI" id="CHEBI:18420"/>
        <label>2</label>
    </ligand>
</feature>
<feature type="binding site" evidence="8">
    <location>
        <position position="742"/>
    </location>
    <ligand>
        <name>substrate</name>
    </ligand>
</feature>
<dbReference type="Proteomes" id="UP001216907">
    <property type="component" value="Unassembled WGS sequence"/>
</dbReference>
<dbReference type="InterPro" id="IPR036604">
    <property type="entry name" value="PurS-like_sf"/>
</dbReference>
<evidence type="ECO:0000259" key="10">
    <source>
        <dbReference type="Pfam" id="PF02769"/>
    </source>
</evidence>
<dbReference type="CDD" id="cd02203">
    <property type="entry name" value="PurL_repeat1"/>
    <property type="match status" value="1"/>
</dbReference>
<comment type="caution">
    <text evidence="12">The sequence shown here is derived from an EMBL/GenBank/DDBJ whole genome shotgun (WGS) entry which is preliminary data.</text>
</comment>
<evidence type="ECO:0000256" key="4">
    <source>
        <dbReference type="ARBA" id="ARBA00022741"/>
    </source>
</evidence>
<dbReference type="SUPFAM" id="SSF56042">
    <property type="entry name" value="PurM C-terminal domain-like"/>
    <property type="match status" value="2"/>
</dbReference>
<evidence type="ECO:0000256" key="1">
    <source>
        <dbReference type="ARBA" id="ARBA00022490"/>
    </source>
</evidence>
<feature type="binding site" evidence="8">
    <location>
        <position position="308"/>
    </location>
    <ligand>
        <name>substrate</name>
    </ligand>
</feature>
<dbReference type="EMBL" id="JARRAG010000001">
    <property type="protein sequence ID" value="MDG3003363.1"/>
    <property type="molecule type" value="Genomic_DNA"/>
</dbReference>
<feature type="domain" description="PurM-like N-terminal" evidence="9">
    <location>
        <begin position="644"/>
        <end position="768"/>
    </location>
</feature>
<accession>A0ABT6F6Z3</accession>
<dbReference type="SUPFAM" id="SSF82697">
    <property type="entry name" value="PurS-like"/>
    <property type="match status" value="1"/>
</dbReference>
<proteinExistence type="inferred from homology"/>
<name>A0ABT6F6Z3_9BACT</name>
<comment type="function">
    <text evidence="8">Part of the phosphoribosylformylglycinamidine synthase complex involved in the purines biosynthetic pathway. Catalyzes the ATP-dependent conversion of formylglycinamide ribonucleotide (FGAR) and glutamine to yield formylglycinamidine ribonucleotide (FGAM) and glutamate. The FGAM synthase complex is composed of three subunits. PurQ produces an ammonia molecule by converting glutamine to glutamate. PurL transfers the ammonia molecule to FGAR to form FGAM in an ATP-dependent manner. PurS interacts with PurQ and PurL and is thought to assist in the transfer of the ammonia molecule from PurQ to PurL.</text>
</comment>
<dbReference type="Pfam" id="PF00586">
    <property type="entry name" value="AIRS"/>
    <property type="match status" value="2"/>
</dbReference>
<dbReference type="SUPFAM" id="SSF55326">
    <property type="entry name" value="PurM N-terminal domain-like"/>
    <property type="match status" value="2"/>
</dbReference>
<dbReference type="Gene3D" id="3.90.650.10">
    <property type="entry name" value="PurM-like C-terminal domain"/>
    <property type="match status" value="2"/>
</dbReference>
<dbReference type="NCBIfam" id="TIGR01736">
    <property type="entry name" value="FGAM_synth_II"/>
    <property type="match status" value="1"/>
</dbReference>
<dbReference type="Gene3D" id="3.30.1280.10">
    <property type="entry name" value="Phosphoribosylformylglycinamidine synthase subunit PurS"/>
    <property type="match status" value="1"/>
</dbReference>
<evidence type="ECO:0000256" key="3">
    <source>
        <dbReference type="ARBA" id="ARBA00022723"/>
    </source>
</evidence>
<dbReference type="InterPro" id="IPR010074">
    <property type="entry name" value="PRibForGlyAmidine_synth_PurL"/>
</dbReference>
<keyword evidence="2 8" id="KW-0436">Ligase</keyword>
<feature type="domain" description="PurM-like N-terminal" evidence="9">
    <location>
        <begin position="267"/>
        <end position="391"/>
    </location>
</feature>
<protein>
    <recommendedName>
        <fullName evidence="8">Phosphoribosylformylglycinamidine synthase subunit PurL</fullName>
        <shortName evidence="8">FGAM synthase</shortName>
        <ecNumber evidence="8">6.3.5.3</ecNumber>
    </recommendedName>
    <alternativeName>
        <fullName evidence="8">Formylglycinamide ribonucleotide amidotransferase subunit II</fullName>
        <shortName evidence="8">FGAR amidotransferase II</shortName>
        <shortName evidence="8">FGAR-AT II</shortName>
    </alternativeName>
    <alternativeName>
        <fullName evidence="8">Glutamine amidotransferase PurL</fullName>
    </alternativeName>
    <alternativeName>
        <fullName evidence="8">Phosphoribosylformylglycinamidine synthase subunit II</fullName>
    </alternativeName>
</protein>
<evidence type="ECO:0000259" key="9">
    <source>
        <dbReference type="Pfam" id="PF00586"/>
    </source>
</evidence>
<dbReference type="HAMAP" id="MF_00420">
    <property type="entry name" value="PurL_2"/>
    <property type="match status" value="1"/>
</dbReference>
<evidence type="ECO:0000259" key="11">
    <source>
        <dbReference type="Pfam" id="PF18072"/>
    </source>
</evidence>
<gene>
    <name evidence="8 12" type="primary">purL</name>
    <name evidence="12" type="ORF">PZE19_06265</name>
</gene>
<keyword evidence="5 8" id="KW-0658">Purine biosynthesis</keyword>
<evidence type="ECO:0000313" key="13">
    <source>
        <dbReference type="Proteomes" id="UP001216907"/>
    </source>
</evidence>
<feature type="binding site" evidence="8">
    <location>
        <position position="739"/>
    </location>
    <ligand>
        <name>ATP</name>
        <dbReference type="ChEBI" id="CHEBI:30616"/>
    </ligand>
</feature>
<dbReference type="Pfam" id="PF02769">
    <property type="entry name" value="AIRS_C"/>
    <property type="match status" value="2"/>
</dbReference>
<keyword evidence="1 8" id="KW-0963">Cytoplasm</keyword>
<feature type="domain" description="Phosphoribosylformylglycinamidine synthase linker" evidence="11">
    <location>
        <begin position="180"/>
        <end position="228"/>
    </location>
</feature>
<dbReference type="InterPro" id="IPR041609">
    <property type="entry name" value="PurL_linker"/>
</dbReference>
<dbReference type="PANTHER" id="PTHR43555">
    <property type="entry name" value="PHOSPHORIBOSYLFORMYLGLYCINAMIDINE SYNTHASE SUBUNIT PURL"/>
    <property type="match status" value="1"/>
</dbReference>
<comment type="pathway">
    <text evidence="8">Purine metabolism; IMP biosynthesis via de novo pathway; 5-amino-1-(5-phospho-D-ribosyl)imidazole from N(2)-formyl-N(1)-(5-phospho-D-ribosyl)glycinamide: step 1/2.</text>
</comment>
<evidence type="ECO:0000256" key="6">
    <source>
        <dbReference type="ARBA" id="ARBA00022840"/>
    </source>
</evidence>
<evidence type="ECO:0000256" key="2">
    <source>
        <dbReference type="ARBA" id="ARBA00022598"/>
    </source>
</evidence>
<dbReference type="EC" id="6.3.5.3" evidence="8"/>
<keyword evidence="6 8" id="KW-0067">ATP-binding</keyword>
<comment type="subcellular location">
    <subcellularLocation>
        <location evidence="8">Cytoplasm</location>
    </subcellularLocation>
</comment>
<evidence type="ECO:0000256" key="5">
    <source>
        <dbReference type="ARBA" id="ARBA00022755"/>
    </source>
</evidence>
<dbReference type="InterPro" id="IPR010918">
    <property type="entry name" value="PurM-like_C_dom"/>
</dbReference>
<feature type="binding site" evidence="8">
    <location>
        <position position="283"/>
    </location>
    <ligand>
        <name>ATP</name>
        <dbReference type="ChEBI" id="CHEBI:30616"/>
    </ligand>
</feature>
<keyword evidence="4 8" id="KW-0547">Nucleotide-binding</keyword>
<keyword evidence="13" id="KW-1185">Reference proteome</keyword>
<feature type="domain" description="PurM-like C-terminal" evidence="10">
    <location>
        <begin position="402"/>
        <end position="556"/>
    </location>
</feature>
<dbReference type="InterPro" id="IPR016188">
    <property type="entry name" value="PurM-like_N"/>
</dbReference>
<dbReference type="PANTHER" id="PTHR43555:SF1">
    <property type="entry name" value="PHOSPHORIBOSYLFORMYLGLYCINAMIDINE SYNTHASE SUBUNIT PURL"/>
    <property type="match status" value="1"/>
</dbReference>
<feature type="binding site" evidence="8">
    <location>
        <position position="702"/>
    </location>
    <ligand>
        <name>ATP</name>
        <dbReference type="ChEBI" id="CHEBI:30616"/>
    </ligand>
</feature>
<feature type="binding site" evidence="8">
    <location>
        <position position="442"/>
    </location>
    <ligand>
        <name>substrate</name>
    </ligand>
</feature>
<feature type="binding site" evidence="8">
    <location>
        <position position="285"/>
    </location>
    <ligand>
        <name>Mg(2+)</name>
        <dbReference type="ChEBI" id="CHEBI:18420"/>
        <label>1</label>
    </ligand>
</feature>
<dbReference type="RefSeq" id="WP_277859716.1">
    <property type="nucleotide sequence ID" value="NZ_JARRAG010000001.1"/>
</dbReference>
<comment type="catalytic activity">
    <reaction evidence="8">
        <text>N(2)-formyl-N(1)-(5-phospho-beta-D-ribosyl)glycinamide + L-glutamine + ATP + H2O = 2-formamido-N(1)-(5-O-phospho-beta-D-ribosyl)acetamidine + L-glutamate + ADP + phosphate + H(+)</text>
        <dbReference type="Rhea" id="RHEA:17129"/>
        <dbReference type="ChEBI" id="CHEBI:15377"/>
        <dbReference type="ChEBI" id="CHEBI:15378"/>
        <dbReference type="ChEBI" id="CHEBI:29985"/>
        <dbReference type="ChEBI" id="CHEBI:30616"/>
        <dbReference type="ChEBI" id="CHEBI:43474"/>
        <dbReference type="ChEBI" id="CHEBI:58359"/>
        <dbReference type="ChEBI" id="CHEBI:147286"/>
        <dbReference type="ChEBI" id="CHEBI:147287"/>
        <dbReference type="ChEBI" id="CHEBI:456216"/>
        <dbReference type="EC" id="6.3.5.3"/>
    </reaction>
</comment>
<comment type="subunit">
    <text evidence="8">Monomer. Part of the FGAM synthase complex composed of 1 PurL, 1 PurQ and 2 PurS subunits.</text>
</comment>
<keyword evidence="3 8" id="KW-0479">Metal-binding</keyword>
<sequence length="951" mass="101330">MLWHLDIAPASDRPDSTGLRIAQDALESGLAGPWRIAASRGFLVEGPLTAAELGDAARQVLVDPVVESFRVEPCPAADGLAATIVHVFPKAGVTDPEGESALALLRDLGYAVDGARSIRSYRVEGPADLVPRLIQRVLANDAVEQAVVGPLHLDHLGEGRPYDFALIVVPIRAMDDATLVKTSKDGQLSLSLAEMHTIQAHFRELGRDPTDCELETLAQTWSEHCSHKTLRGRIDFDGAPIANLLKRTIFSATQELDLDWLVSVFSDNAGVVRFDDEYDVCFKVETHNHPSAIDPYGGSNTGIGGVIRDALGTGLGAKPICNTDVFCVAPPDMSPDRLPAGVLHPKRVLKGVVAGVRDYGNRMGIPTVNGALAVDPAYLGNPLVFCGTVGVLPRGKAFKSVEPGDRIVALGGRTGRDGIHGATFSSVELTSESESISGGAVQIGNAITEKMVLDVIVRARDLGLFRALTDCGAGGFSSAVGEMGADTGAVVDLEKAPLKYQGLSYTEIWISEAQERMVLAVPPESWPEFRDLCELEGVEATDLGEFVDTGRLTLRYHGQVVGDLAMDFLHEGRPDVVRSATYKAPEPRAIDAPASADFTADLLAILGHWDVCSKEWIVRQYDHEVQSRTVVKPLVGERENGPGDASVILPVVGSNRGLAVSCGINPRYGRLDPYAMAACVIDEAVRNCVAVGADPDRIALLDNFCWGNPERPETLGTLVRAAQACRDLALAYRTPFISGKDSLYNEYAHEGKSLAIPPTLLISAIGQVPDVRRCTTMDFKAAGNLIVLLGTTRLEFGGSLFAEARRLEGGVVPAVDAKLGLAIFKALHRAISQGLVRSCHDLSEGGLAVALAESAFAGRIGAEVSLRDAPRDAGASSDAALLFSESPSRFLLEVEPARFEALAEALAGLPFAKLGSTVAAPRLVVDGLEGGRVLDASLDDMEAAWRRPLDW</sequence>
<feature type="binding site" evidence="8">
    <location>
        <position position="470"/>
    </location>
    <ligand>
        <name>Mg(2+)</name>
        <dbReference type="ChEBI" id="CHEBI:18420"/>
        <label>2</label>
    </ligand>
</feature>
<dbReference type="Pfam" id="PF18072">
    <property type="entry name" value="FGAR-AT_linker"/>
    <property type="match status" value="1"/>
</dbReference>
<evidence type="ECO:0000256" key="8">
    <source>
        <dbReference type="HAMAP-Rule" id="MF_00420"/>
    </source>
</evidence>
<dbReference type="InterPro" id="IPR036921">
    <property type="entry name" value="PurM-like_N_sf"/>
</dbReference>
<feature type="domain" description="PurM-like C-terminal" evidence="10">
    <location>
        <begin position="782"/>
        <end position="925"/>
    </location>
</feature>
<evidence type="ECO:0000313" key="12">
    <source>
        <dbReference type="EMBL" id="MDG3003363.1"/>
    </source>
</evidence>
<comment type="caution">
    <text evidence="8">Lacks conserved residue(s) required for the propagation of feature annotation.</text>
</comment>
<dbReference type="GO" id="GO:0004642">
    <property type="term" value="F:phosphoribosylformylglycinamidine synthase activity"/>
    <property type="evidence" value="ECO:0007669"/>
    <property type="project" value="UniProtKB-EC"/>
</dbReference>
<feature type="active site" description="Proton acceptor" evidence="8">
    <location>
        <position position="287"/>
    </location>
</feature>
<reference evidence="12 13" key="1">
    <citation type="submission" date="2023-03" db="EMBL/GenBank/DDBJ databases">
        <title>Paludisphaera mucosa sp. nov. a novel planctomycete from northern fen.</title>
        <authorList>
            <person name="Ivanova A."/>
        </authorList>
    </citation>
    <scope>NUCLEOTIDE SEQUENCE [LARGE SCALE GENOMIC DNA]</scope>
    <source>
        <strain evidence="12 13">Pla2</strain>
    </source>
</reference>
<dbReference type="CDD" id="cd02204">
    <property type="entry name" value="PurL_repeat2"/>
    <property type="match status" value="1"/>
</dbReference>
<organism evidence="12 13">
    <name type="scientific">Paludisphaera mucosa</name>
    <dbReference type="NCBI Taxonomy" id="3030827"/>
    <lineage>
        <taxon>Bacteria</taxon>
        <taxon>Pseudomonadati</taxon>
        <taxon>Planctomycetota</taxon>
        <taxon>Planctomycetia</taxon>
        <taxon>Isosphaerales</taxon>
        <taxon>Isosphaeraceae</taxon>
        <taxon>Paludisphaera</taxon>
    </lineage>
</organism>
<dbReference type="InterPro" id="IPR036676">
    <property type="entry name" value="PurM-like_C_sf"/>
</dbReference>
<keyword evidence="7 8" id="KW-0460">Magnesium</keyword>